<dbReference type="PROSITE" id="PS50928">
    <property type="entry name" value="ABC_TM1"/>
    <property type="match status" value="1"/>
</dbReference>
<dbReference type="RefSeq" id="WP_122196407.1">
    <property type="nucleotide sequence ID" value="NZ_JBHSKC010000038.1"/>
</dbReference>
<organism evidence="10 11">
    <name type="scientific">Actinomadura harenae</name>
    <dbReference type="NCBI Taxonomy" id="2483351"/>
    <lineage>
        <taxon>Bacteria</taxon>
        <taxon>Bacillati</taxon>
        <taxon>Actinomycetota</taxon>
        <taxon>Actinomycetes</taxon>
        <taxon>Streptosporangiales</taxon>
        <taxon>Thermomonosporaceae</taxon>
        <taxon>Actinomadura</taxon>
    </lineage>
</organism>
<comment type="subcellular location">
    <subcellularLocation>
        <location evidence="1 7">Cell membrane</location>
        <topology evidence="1 7">Multi-pass membrane protein</topology>
    </subcellularLocation>
</comment>
<feature type="transmembrane region" description="Helical" evidence="7">
    <location>
        <begin position="99"/>
        <end position="121"/>
    </location>
</feature>
<feature type="transmembrane region" description="Helical" evidence="7">
    <location>
        <begin position="159"/>
        <end position="179"/>
    </location>
</feature>
<dbReference type="InterPro" id="IPR050809">
    <property type="entry name" value="UgpAE/MalFG_permease"/>
</dbReference>
<dbReference type="GO" id="GO:0055085">
    <property type="term" value="P:transmembrane transport"/>
    <property type="evidence" value="ECO:0007669"/>
    <property type="project" value="InterPro"/>
</dbReference>
<protein>
    <submittedName>
        <fullName evidence="10">ABC transporter permease subunit</fullName>
    </submittedName>
</protein>
<reference evidence="10 11" key="1">
    <citation type="submission" date="2018-10" db="EMBL/GenBank/DDBJ databases">
        <title>Isolation from soil.</title>
        <authorList>
            <person name="Hu J."/>
        </authorList>
    </citation>
    <scope>NUCLEOTIDE SEQUENCE [LARGE SCALE GENOMIC DNA]</scope>
    <source>
        <strain evidence="10 11">NEAU-Ht49</strain>
    </source>
</reference>
<dbReference type="PANTHER" id="PTHR43227:SF8">
    <property type="entry name" value="DIACETYLCHITOBIOSE UPTAKE SYSTEM PERMEASE PROTEIN DASB"/>
    <property type="match status" value="1"/>
</dbReference>
<feature type="transmembrane region" description="Helical" evidence="7">
    <location>
        <begin position="436"/>
        <end position="457"/>
    </location>
</feature>
<feature type="compositionally biased region" description="Low complexity" evidence="8">
    <location>
        <begin position="29"/>
        <end position="69"/>
    </location>
</feature>
<evidence type="ECO:0000256" key="7">
    <source>
        <dbReference type="RuleBase" id="RU363032"/>
    </source>
</evidence>
<keyword evidence="2 7" id="KW-0813">Transport</keyword>
<name>A0A3M2LYB9_9ACTN</name>
<accession>A0A3M2LYB9</accession>
<dbReference type="InterPro" id="IPR000515">
    <property type="entry name" value="MetI-like"/>
</dbReference>
<comment type="similarity">
    <text evidence="7">Belongs to the binding-protein-dependent transport system permease family.</text>
</comment>
<evidence type="ECO:0000259" key="9">
    <source>
        <dbReference type="PROSITE" id="PS50928"/>
    </source>
</evidence>
<keyword evidence="5 7" id="KW-1133">Transmembrane helix</keyword>
<feature type="region of interest" description="Disordered" evidence="8">
    <location>
        <begin position="1"/>
        <end position="90"/>
    </location>
</feature>
<gene>
    <name evidence="10" type="ORF">EBO15_22495</name>
</gene>
<keyword evidence="4 7" id="KW-0812">Transmembrane</keyword>
<dbReference type="PANTHER" id="PTHR43227">
    <property type="entry name" value="BLL4140 PROTEIN"/>
    <property type="match status" value="1"/>
</dbReference>
<evidence type="ECO:0000256" key="2">
    <source>
        <dbReference type="ARBA" id="ARBA00022448"/>
    </source>
</evidence>
<evidence type="ECO:0000256" key="3">
    <source>
        <dbReference type="ARBA" id="ARBA00022475"/>
    </source>
</evidence>
<keyword evidence="6 7" id="KW-0472">Membrane</keyword>
<dbReference type="Gene3D" id="1.10.3720.10">
    <property type="entry name" value="MetI-like"/>
    <property type="match status" value="2"/>
</dbReference>
<evidence type="ECO:0000256" key="4">
    <source>
        <dbReference type="ARBA" id="ARBA00022692"/>
    </source>
</evidence>
<dbReference type="GO" id="GO:0005886">
    <property type="term" value="C:plasma membrane"/>
    <property type="evidence" value="ECO:0007669"/>
    <property type="project" value="UniProtKB-SubCell"/>
</dbReference>
<sequence length="521" mass="54410">MTAPKDRAPGDDGTPPGDEAPQGREASPEAADTTAAEGGAPAAVAPDTEASGPAEATASAASDTSAETTEPAKTEPAKAEPATAGRAAKRARGLTPPSWLSLGFLLPALLLLGFLVVYPIVFSVIRSFFGADGHSFAGVDNYTGIFQGHDNIVTVRNTAIWVVVAPTLVTVLGLIFAVLTERIRWSTAFKLVVFMPMAVSFLASGVIFRLVYEQDPNMGVANAAVVAVHDTFEPGAGYPGAGPRTGKDALGTQQGDGTIISTRQYAAGQSALLPLLRIKPEDLPKKPVQAVPPPAAKPGELTGAVWFDFTKGGGGTPNQPNAGESGLPRIKVEAVRDGKVVGKATTRDDGTFTMSKVKGDGPVTLRLPKSNFTASYGGAQWLGNTLITPAIIGSYLWVWSGFAMVLIAAGLAAIPRDALEAARVDGATEWQVFRRVTIPLLAPVLTVVLVTMVINVLKVFDLVFIIGGGDPHASVLALQMWVESFGGGNDPGKGSAIAVLLFLLVVPAMLFNIRRMRRERA</sequence>
<evidence type="ECO:0000256" key="5">
    <source>
        <dbReference type="ARBA" id="ARBA00022989"/>
    </source>
</evidence>
<dbReference type="CDD" id="cd06261">
    <property type="entry name" value="TM_PBP2"/>
    <property type="match status" value="1"/>
</dbReference>
<evidence type="ECO:0000313" key="11">
    <source>
        <dbReference type="Proteomes" id="UP000282674"/>
    </source>
</evidence>
<comment type="caution">
    <text evidence="10">The sequence shown here is derived from an EMBL/GenBank/DDBJ whole genome shotgun (WGS) entry which is preliminary data.</text>
</comment>
<keyword evidence="3" id="KW-1003">Cell membrane</keyword>
<proteinExistence type="inferred from homology"/>
<dbReference type="Proteomes" id="UP000282674">
    <property type="component" value="Unassembled WGS sequence"/>
</dbReference>
<evidence type="ECO:0000256" key="1">
    <source>
        <dbReference type="ARBA" id="ARBA00004651"/>
    </source>
</evidence>
<evidence type="ECO:0000256" key="6">
    <source>
        <dbReference type="ARBA" id="ARBA00023136"/>
    </source>
</evidence>
<feature type="compositionally biased region" description="Basic and acidic residues" evidence="8">
    <location>
        <begin position="1"/>
        <end position="10"/>
    </location>
</feature>
<feature type="transmembrane region" description="Helical" evidence="7">
    <location>
        <begin position="396"/>
        <end position="415"/>
    </location>
</feature>
<dbReference type="EMBL" id="RFFG01000041">
    <property type="protein sequence ID" value="RMI41573.1"/>
    <property type="molecule type" value="Genomic_DNA"/>
</dbReference>
<keyword evidence="11" id="KW-1185">Reference proteome</keyword>
<evidence type="ECO:0000313" key="10">
    <source>
        <dbReference type="EMBL" id="RMI41573.1"/>
    </source>
</evidence>
<evidence type="ECO:0000256" key="8">
    <source>
        <dbReference type="SAM" id="MobiDB-lite"/>
    </source>
</evidence>
<dbReference type="SUPFAM" id="SSF161098">
    <property type="entry name" value="MetI-like"/>
    <property type="match status" value="1"/>
</dbReference>
<feature type="transmembrane region" description="Helical" evidence="7">
    <location>
        <begin position="494"/>
        <end position="513"/>
    </location>
</feature>
<dbReference type="AlphaFoldDB" id="A0A3M2LYB9"/>
<dbReference type="Pfam" id="PF00528">
    <property type="entry name" value="BPD_transp_1"/>
    <property type="match status" value="1"/>
</dbReference>
<dbReference type="OrthoDB" id="3515028at2"/>
<feature type="transmembrane region" description="Helical" evidence="7">
    <location>
        <begin position="191"/>
        <end position="212"/>
    </location>
</feature>
<feature type="domain" description="ABC transmembrane type-1" evidence="9">
    <location>
        <begin position="155"/>
        <end position="512"/>
    </location>
</feature>
<dbReference type="InterPro" id="IPR035906">
    <property type="entry name" value="MetI-like_sf"/>
</dbReference>